<feature type="transmembrane region" description="Helical" evidence="8">
    <location>
        <begin position="99"/>
        <end position="116"/>
    </location>
</feature>
<gene>
    <name evidence="9" type="ORF">H5P27_17970</name>
</gene>
<dbReference type="PANTHER" id="PTHR30269:SF37">
    <property type="entry name" value="MEMBRANE TRANSPORTER PROTEIN"/>
    <property type="match status" value="1"/>
</dbReference>
<evidence type="ECO:0000256" key="5">
    <source>
        <dbReference type="ARBA" id="ARBA00022692"/>
    </source>
</evidence>
<feature type="transmembrane region" description="Helical" evidence="8">
    <location>
        <begin position="128"/>
        <end position="157"/>
    </location>
</feature>
<evidence type="ECO:0000256" key="2">
    <source>
        <dbReference type="ARBA" id="ARBA00009142"/>
    </source>
</evidence>
<feature type="transmembrane region" description="Helical" evidence="8">
    <location>
        <begin position="43"/>
        <end position="65"/>
    </location>
</feature>
<evidence type="ECO:0000256" key="7">
    <source>
        <dbReference type="ARBA" id="ARBA00023136"/>
    </source>
</evidence>
<dbReference type="Pfam" id="PF01925">
    <property type="entry name" value="TauE"/>
    <property type="match status" value="1"/>
</dbReference>
<keyword evidence="3" id="KW-0813">Transport</keyword>
<dbReference type="RefSeq" id="WP_185661810.1">
    <property type="nucleotide sequence ID" value="NZ_CAWPOO010000013.1"/>
</dbReference>
<feature type="transmembrane region" description="Helical" evidence="8">
    <location>
        <begin position="192"/>
        <end position="211"/>
    </location>
</feature>
<evidence type="ECO:0000313" key="10">
    <source>
        <dbReference type="Proteomes" id="UP000526501"/>
    </source>
</evidence>
<evidence type="ECO:0000256" key="8">
    <source>
        <dbReference type="RuleBase" id="RU363041"/>
    </source>
</evidence>
<protein>
    <recommendedName>
        <fullName evidence="8">Probable membrane transporter protein</fullName>
    </recommendedName>
</protein>
<name>A0A7X1B931_9BACT</name>
<dbReference type="InterPro" id="IPR002781">
    <property type="entry name" value="TM_pro_TauE-like"/>
</dbReference>
<dbReference type="AlphaFoldDB" id="A0A7X1B931"/>
<comment type="subcellular location">
    <subcellularLocation>
        <location evidence="1 8">Cell membrane</location>
        <topology evidence="1 8">Multi-pass membrane protein</topology>
    </subcellularLocation>
</comment>
<dbReference type="InterPro" id="IPR052017">
    <property type="entry name" value="TSUP"/>
</dbReference>
<evidence type="ECO:0000313" key="9">
    <source>
        <dbReference type="EMBL" id="MBC2607947.1"/>
    </source>
</evidence>
<feature type="transmembrane region" description="Helical" evidence="8">
    <location>
        <begin position="7"/>
        <end position="37"/>
    </location>
</feature>
<evidence type="ECO:0000256" key="4">
    <source>
        <dbReference type="ARBA" id="ARBA00022475"/>
    </source>
</evidence>
<keyword evidence="6 8" id="KW-1133">Transmembrane helix</keyword>
<dbReference type="EMBL" id="JACHVC010000013">
    <property type="protein sequence ID" value="MBC2607947.1"/>
    <property type="molecule type" value="Genomic_DNA"/>
</dbReference>
<keyword evidence="4 8" id="KW-1003">Cell membrane</keyword>
<comment type="caution">
    <text evidence="9">The sequence shown here is derived from an EMBL/GenBank/DDBJ whole genome shotgun (WGS) entry which is preliminary data.</text>
</comment>
<organism evidence="9 10">
    <name type="scientific">Pelagicoccus albus</name>
    <dbReference type="NCBI Taxonomy" id="415222"/>
    <lineage>
        <taxon>Bacteria</taxon>
        <taxon>Pseudomonadati</taxon>
        <taxon>Verrucomicrobiota</taxon>
        <taxon>Opitutia</taxon>
        <taxon>Puniceicoccales</taxon>
        <taxon>Pelagicoccaceae</taxon>
        <taxon>Pelagicoccus</taxon>
    </lineage>
</organism>
<reference evidence="9 10" key="1">
    <citation type="submission" date="2020-07" db="EMBL/GenBank/DDBJ databases">
        <authorList>
            <person name="Feng X."/>
        </authorList>
    </citation>
    <scope>NUCLEOTIDE SEQUENCE [LARGE SCALE GENOMIC DNA]</scope>
    <source>
        <strain evidence="9 10">JCM23202</strain>
    </source>
</reference>
<proteinExistence type="inferred from homology"/>
<comment type="similarity">
    <text evidence="2 8">Belongs to the 4-toluene sulfonate uptake permease (TSUP) (TC 2.A.102) family.</text>
</comment>
<evidence type="ECO:0000256" key="6">
    <source>
        <dbReference type="ARBA" id="ARBA00022989"/>
    </source>
</evidence>
<evidence type="ECO:0000256" key="1">
    <source>
        <dbReference type="ARBA" id="ARBA00004651"/>
    </source>
</evidence>
<keyword evidence="10" id="KW-1185">Reference proteome</keyword>
<evidence type="ECO:0000256" key="3">
    <source>
        <dbReference type="ARBA" id="ARBA00022448"/>
    </source>
</evidence>
<dbReference type="GO" id="GO:0005886">
    <property type="term" value="C:plasma membrane"/>
    <property type="evidence" value="ECO:0007669"/>
    <property type="project" value="UniProtKB-SubCell"/>
</dbReference>
<dbReference type="PANTHER" id="PTHR30269">
    <property type="entry name" value="TRANSMEMBRANE PROTEIN YFCA"/>
    <property type="match status" value="1"/>
</dbReference>
<dbReference type="Proteomes" id="UP000526501">
    <property type="component" value="Unassembled WGS sequence"/>
</dbReference>
<feature type="transmembrane region" description="Helical" evidence="8">
    <location>
        <begin position="169"/>
        <end position="186"/>
    </location>
</feature>
<accession>A0A7X1B931</accession>
<sequence length="244" mass="26312">MTIDWPTFLYLAIILFIAGFSHGVTGFGVGIVAISLLTLFLPIYYAAAFAALTALLTGLVILFVYRNSFTLRPVLKLLAGAIPGIPVGMHFVRKLDSQVALSLLGVVIIGFSLFSLSRPHLPKIKYPWVAYLFGFGSGTLAGAFNAGGPFAIIYGLCSGWNEKEFKSNITGYMMINMTALIVMHGANGNLPLPHLKLFALASPILILSVLLGLKSAHLLNPQTLKRIVLCFLLLIGVKYSISIV</sequence>
<keyword evidence="5 8" id="KW-0812">Transmembrane</keyword>
<feature type="transmembrane region" description="Helical" evidence="8">
    <location>
        <begin position="223"/>
        <end position="241"/>
    </location>
</feature>
<keyword evidence="7 8" id="KW-0472">Membrane</keyword>